<sequence length="68" mass="8049">MAKIFYNTGCYKVDHTTYGGELSLFDFEEKHTIKTMADKIMRDFSFDKRCKKNAEFREKSKIINKGEN</sequence>
<evidence type="ECO:0000313" key="1">
    <source>
        <dbReference type="EMBL" id="NDO67335.1"/>
    </source>
</evidence>
<accession>A0A9X5C3R4</accession>
<dbReference type="AlphaFoldDB" id="A0A9X5C3R4"/>
<dbReference type="OrthoDB" id="2067840at2"/>
<dbReference type="RefSeq" id="WP_004068571.1">
    <property type="nucleotide sequence ID" value="NZ_VIRB01000005.1"/>
</dbReference>
<evidence type="ECO:0000313" key="2">
    <source>
        <dbReference type="Proteomes" id="UP000474104"/>
    </source>
</evidence>
<reference evidence="1 2" key="1">
    <citation type="submission" date="2019-07" db="EMBL/GenBank/DDBJ databases">
        <title>Draft genome sequences of 15 bacterial species constituting the stable defined intestinal microbiota of the GM15 gnotobiotic mouse model.</title>
        <authorList>
            <person name="Elie C."/>
            <person name="Mathieu A."/>
            <person name="Saliou A."/>
            <person name="Darnaud M."/>
            <person name="Leulier F."/>
            <person name="Tamellini A."/>
        </authorList>
    </citation>
    <scope>NUCLEOTIDE SEQUENCE [LARGE SCALE GENOMIC DNA]</scope>
    <source>
        <strain evidence="2">ASF 502</strain>
    </source>
</reference>
<name>A0A9X5C3R4_9FIRM</name>
<organism evidence="1 2">
    <name type="scientific">Schaedlerella arabinosiphila</name>
    <dbReference type="NCBI Taxonomy" id="2044587"/>
    <lineage>
        <taxon>Bacteria</taxon>
        <taxon>Bacillati</taxon>
        <taxon>Bacillota</taxon>
        <taxon>Clostridia</taxon>
        <taxon>Lachnospirales</taxon>
        <taxon>Lachnospiraceae</taxon>
        <taxon>Schaedlerella</taxon>
    </lineage>
</organism>
<dbReference type="EMBL" id="VIRB01000005">
    <property type="protein sequence ID" value="NDO67335.1"/>
    <property type="molecule type" value="Genomic_DNA"/>
</dbReference>
<dbReference type="Proteomes" id="UP000474104">
    <property type="component" value="Unassembled WGS sequence"/>
</dbReference>
<comment type="caution">
    <text evidence="1">The sequence shown here is derived from an EMBL/GenBank/DDBJ whole genome shotgun (WGS) entry which is preliminary data.</text>
</comment>
<protein>
    <submittedName>
        <fullName evidence="1">Uncharacterized protein</fullName>
    </submittedName>
</protein>
<proteinExistence type="predicted"/>
<gene>
    <name evidence="1" type="ORF">FMM80_00715</name>
</gene>